<dbReference type="AlphaFoldDB" id="A0AAV2LVW1"/>
<keyword evidence="4" id="KW-1185">Reference proteome</keyword>
<proteinExistence type="predicted"/>
<dbReference type="EMBL" id="OZ035827">
    <property type="protein sequence ID" value="CAL1605196.1"/>
    <property type="molecule type" value="Genomic_DNA"/>
</dbReference>
<dbReference type="SMART" id="SM00293">
    <property type="entry name" value="PWWP"/>
    <property type="match status" value="1"/>
</dbReference>
<feature type="compositionally biased region" description="Polar residues" evidence="1">
    <location>
        <begin position="48"/>
        <end position="63"/>
    </location>
</feature>
<dbReference type="Proteomes" id="UP001497482">
    <property type="component" value="Chromosome 5"/>
</dbReference>
<evidence type="ECO:0000256" key="1">
    <source>
        <dbReference type="SAM" id="MobiDB-lite"/>
    </source>
</evidence>
<organism evidence="3 4">
    <name type="scientific">Knipowitschia caucasica</name>
    <name type="common">Caucasian dwarf goby</name>
    <name type="synonym">Pomatoschistus caucasicus</name>
    <dbReference type="NCBI Taxonomy" id="637954"/>
    <lineage>
        <taxon>Eukaryota</taxon>
        <taxon>Metazoa</taxon>
        <taxon>Chordata</taxon>
        <taxon>Craniata</taxon>
        <taxon>Vertebrata</taxon>
        <taxon>Euteleostomi</taxon>
        <taxon>Actinopterygii</taxon>
        <taxon>Neopterygii</taxon>
        <taxon>Teleostei</taxon>
        <taxon>Neoteleostei</taxon>
        <taxon>Acanthomorphata</taxon>
        <taxon>Gobiaria</taxon>
        <taxon>Gobiiformes</taxon>
        <taxon>Gobioidei</taxon>
        <taxon>Gobiidae</taxon>
        <taxon>Gobiinae</taxon>
        <taxon>Knipowitschia</taxon>
    </lineage>
</organism>
<dbReference type="GO" id="GO:0005634">
    <property type="term" value="C:nucleus"/>
    <property type="evidence" value="ECO:0007669"/>
    <property type="project" value="TreeGrafter"/>
</dbReference>
<feature type="region of interest" description="Disordered" evidence="1">
    <location>
        <begin position="1"/>
        <end position="193"/>
    </location>
</feature>
<evidence type="ECO:0000313" key="3">
    <source>
        <dbReference type="EMBL" id="CAL1605196.1"/>
    </source>
</evidence>
<dbReference type="CDD" id="cd20155">
    <property type="entry name" value="PWWP_DNMT3B"/>
    <property type="match status" value="1"/>
</dbReference>
<dbReference type="FunFam" id="2.30.30.140:FF:000006">
    <property type="entry name" value="DNA (Cytosine-5)-methyltransferase 3B isoform 3"/>
    <property type="match status" value="1"/>
</dbReference>
<reference evidence="3 4" key="1">
    <citation type="submission" date="2024-04" db="EMBL/GenBank/DDBJ databases">
        <authorList>
            <person name="Waldvogel A.-M."/>
            <person name="Schoenle A."/>
        </authorList>
    </citation>
    <scope>NUCLEOTIDE SEQUENCE [LARGE SCALE GENOMIC DNA]</scope>
</reference>
<sequence>MVMFETEEKPLDSPRPSDKFSDDSMEGTDRNTTAAVISDSSAAEALSENDSGVELTNENSPLTPAQPPSPLCPKLSGGARSPQDVNSSGRKKPRKRSLEEQSEDCQKSPESRLSLRQTPRPRTIFQAGQTPGKTRRRGKHDSSVALSEARGPAAVSGPVPQVPESPSLDLMEQDSKDSAQSSSSSSSEPRLEYNDNKGFGIGELVWGKIKGFSWWPGIVVTWRITGKRHASHGMRWLQWFGDGKFSEVSADKLDSITAFPRFFSQASYTKLASYRRAVFQVLEMASVRAEQTFPPCDSDPEEQIKALLDWANGGFLPKGAAGLKPPHDAELKALYHHVQDVPLPEYLPSTKRPKLGSCKSKAPEETYSREQMVNEVVKNKRSIEDFCDVCVCDVCVCDVSETSVSETSVSETSVSETSVSVTSVSVTSVSVTSVSETSVSETSVCLCL</sequence>
<feature type="compositionally biased region" description="Polar residues" evidence="1">
    <location>
        <begin position="30"/>
        <end position="41"/>
    </location>
</feature>
<protein>
    <recommendedName>
        <fullName evidence="2">PWWP domain-containing protein</fullName>
    </recommendedName>
</protein>
<feature type="domain" description="PWWP" evidence="2">
    <location>
        <begin position="201"/>
        <end position="259"/>
    </location>
</feature>
<dbReference type="Gene3D" id="2.30.30.140">
    <property type="match status" value="1"/>
</dbReference>
<dbReference type="Gene3D" id="1.10.720.50">
    <property type="entry name" value="PWWP, helical domain"/>
    <property type="match status" value="1"/>
</dbReference>
<feature type="compositionally biased region" description="Basic and acidic residues" evidence="1">
    <location>
        <begin position="1"/>
        <end position="22"/>
    </location>
</feature>
<gene>
    <name evidence="3" type="ORF">KC01_LOCUS32612</name>
</gene>
<dbReference type="PANTHER" id="PTHR16112">
    <property type="entry name" value="METHYL-CPG BINDING PROTEIN, DROSOPHILA"/>
    <property type="match status" value="1"/>
</dbReference>
<accession>A0AAV2LVW1</accession>
<dbReference type="PANTHER" id="PTHR16112:SF16">
    <property type="entry name" value="SIX-BANDED, ISOFORM H"/>
    <property type="match status" value="1"/>
</dbReference>
<feature type="compositionally biased region" description="Low complexity" evidence="1">
    <location>
        <begin position="178"/>
        <end position="187"/>
    </location>
</feature>
<dbReference type="PROSITE" id="PS50812">
    <property type="entry name" value="PWWP"/>
    <property type="match status" value="1"/>
</dbReference>
<dbReference type="GO" id="GO:0010369">
    <property type="term" value="C:chromocenter"/>
    <property type="evidence" value="ECO:0007669"/>
    <property type="project" value="TreeGrafter"/>
</dbReference>
<evidence type="ECO:0000259" key="2">
    <source>
        <dbReference type="PROSITE" id="PS50812"/>
    </source>
</evidence>
<dbReference type="InterPro" id="IPR000313">
    <property type="entry name" value="PWWP_dom"/>
</dbReference>
<dbReference type="SUPFAM" id="SSF63748">
    <property type="entry name" value="Tudor/PWWP/MBT"/>
    <property type="match status" value="1"/>
</dbReference>
<name>A0AAV2LVW1_KNICA</name>
<feature type="compositionally biased region" description="Basic and acidic residues" evidence="1">
    <location>
        <begin position="96"/>
        <end position="110"/>
    </location>
</feature>
<dbReference type="GO" id="GO:0003682">
    <property type="term" value="F:chromatin binding"/>
    <property type="evidence" value="ECO:0007669"/>
    <property type="project" value="TreeGrafter"/>
</dbReference>
<evidence type="ECO:0000313" key="4">
    <source>
        <dbReference type="Proteomes" id="UP001497482"/>
    </source>
</evidence>
<dbReference type="Pfam" id="PF00855">
    <property type="entry name" value="PWWP"/>
    <property type="match status" value="1"/>
</dbReference>